<evidence type="ECO:0000313" key="1">
    <source>
        <dbReference type="EMBL" id="KAK3721201.1"/>
    </source>
</evidence>
<sequence>MRGTGRTWREGIDVVLEEKRREGLEERTILDSTVVVHHGIYKLCVGGGDLDSLSADEKHERCRALKLSYYGPSRARSNSLSCLAWSSATSATGQQSVAYI</sequence>
<reference evidence="1" key="1">
    <citation type="journal article" date="2023" name="G3 (Bethesda)">
        <title>A reference genome for the long-term kleptoplast-retaining sea slug Elysia crispata morphotype clarki.</title>
        <authorList>
            <person name="Eastman K.E."/>
            <person name="Pendleton A.L."/>
            <person name="Shaikh M.A."/>
            <person name="Suttiyut T."/>
            <person name="Ogas R."/>
            <person name="Tomko P."/>
            <person name="Gavelis G."/>
            <person name="Widhalm J.R."/>
            <person name="Wisecaver J.H."/>
        </authorList>
    </citation>
    <scope>NUCLEOTIDE SEQUENCE</scope>
    <source>
        <strain evidence="1">ECLA1</strain>
    </source>
</reference>
<evidence type="ECO:0000313" key="2">
    <source>
        <dbReference type="Proteomes" id="UP001283361"/>
    </source>
</evidence>
<gene>
    <name evidence="1" type="ORF">RRG08_044211</name>
</gene>
<dbReference type="EMBL" id="JAWDGP010007400">
    <property type="protein sequence ID" value="KAK3721201.1"/>
    <property type="molecule type" value="Genomic_DNA"/>
</dbReference>
<name>A0AAE1CNG1_9GAST</name>
<proteinExistence type="predicted"/>
<protein>
    <submittedName>
        <fullName evidence="1">Uncharacterized protein</fullName>
    </submittedName>
</protein>
<dbReference type="AlphaFoldDB" id="A0AAE1CNG1"/>
<dbReference type="Proteomes" id="UP001283361">
    <property type="component" value="Unassembled WGS sequence"/>
</dbReference>
<accession>A0AAE1CNG1</accession>
<organism evidence="1 2">
    <name type="scientific">Elysia crispata</name>
    <name type="common">lettuce slug</name>
    <dbReference type="NCBI Taxonomy" id="231223"/>
    <lineage>
        <taxon>Eukaryota</taxon>
        <taxon>Metazoa</taxon>
        <taxon>Spiralia</taxon>
        <taxon>Lophotrochozoa</taxon>
        <taxon>Mollusca</taxon>
        <taxon>Gastropoda</taxon>
        <taxon>Heterobranchia</taxon>
        <taxon>Euthyneura</taxon>
        <taxon>Panpulmonata</taxon>
        <taxon>Sacoglossa</taxon>
        <taxon>Placobranchoidea</taxon>
        <taxon>Plakobranchidae</taxon>
        <taxon>Elysia</taxon>
    </lineage>
</organism>
<keyword evidence="2" id="KW-1185">Reference proteome</keyword>
<comment type="caution">
    <text evidence="1">The sequence shown here is derived from an EMBL/GenBank/DDBJ whole genome shotgun (WGS) entry which is preliminary data.</text>
</comment>